<feature type="compositionally biased region" description="Basic and acidic residues" evidence="1">
    <location>
        <begin position="416"/>
        <end position="425"/>
    </location>
</feature>
<feature type="compositionally biased region" description="Basic and acidic residues" evidence="1">
    <location>
        <begin position="138"/>
        <end position="148"/>
    </location>
</feature>
<evidence type="ECO:0000259" key="2">
    <source>
        <dbReference type="Pfam" id="PF01480"/>
    </source>
</evidence>
<feature type="compositionally biased region" description="Basic and acidic residues" evidence="1">
    <location>
        <begin position="107"/>
        <end position="121"/>
    </location>
</feature>
<dbReference type="AlphaFoldDB" id="A0AAV0UHJ6"/>
<sequence length="502" mass="56123">MVQSNKSATTYAAIAAQAADALQALVQSTRVKVEPAVTFVSCGSPLHEHFVPESSLEKHLRKCHGERRPRLIHNAAFYYGRRDEKDGQDTQETTSKFIEEATSDIGARPEMDNSHSGDENATKLQSLLEPENVSSEEQSNRYDHDNDRGGITSALEAMATSAGSFYSQVQAWQRIPRPFATMKDNERKLVTSLSLCRWLNAELSRPGVLPNGEALDDELVDYVVGLVDHPDFCQPDRLVSELYEFLGRNVTTFVLALWKFLVIEIGLRSVFQNVAKSEKDVAVRVDSSFGSSHGSSKTSAVSVASRVSPSDARAEHAHKHHRASYRGKVGTKTGSAAYRDMIQKHMIGLSLETDRELVLGGGFTNKREEEKHPMTVHHSGRNPVDCWYNFTDALAVRNRSRKRQHDHFVGSKRRSRSDSKLNERRSVRRRSCAQDSNVHRKGSASPDRSRGSLLEMDPKLAQRCRLTSDGSEPAKPRHVEIWQLAKLPALSFAAVNKFLDVF</sequence>
<reference evidence="3" key="1">
    <citation type="submission" date="2022-12" db="EMBL/GenBank/DDBJ databases">
        <authorList>
            <person name="Webb A."/>
        </authorList>
    </citation>
    <scope>NUCLEOTIDE SEQUENCE</scope>
    <source>
        <strain evidence="3">Hp1</strain>
    </source>
</reference>
<feature type="compositionally biased region" description="Basic residues" evidence="1">
    <location>
        <begin position="399"/>
        <end position="415"/>
    </location>
</feature>
<gene>
    <name evidence="3" type="ORF">HBR001_LOCUS6427</name>
</gene>
<organism evidence="3 4">
    <name type="scientific">Hyaloperonospora brassicae</name>
    <name type="common">Brassica downy mildew</name>
    <name type="synonym">Peronospora brassicae</name>
    <dbReference type="NCBI Taxonomy" id="162125"/>
    <lineage>
        <taxon>Eukaryota</taxon>
        <taxon>Sar</taxon>
        <taxon>Stramenopiles</taxon>
        <taxon>Oomycota</taxon>
        <taxon>Peronosporomycetes</taxon>
        <taxon>Peronosporales</taxon>
        <taxon>Peronosporaceae</taxon>
        <taxon>Hyaloperonospora</taxon>
    </lineage>
</organism>
<dbReference type="EMBL" id="CANTFL010001256">
    <property type="protein sequence ID" value="CAI5735255.1"/>
    <property type="molecule type" value="Genomic_DNA"/>
</dbReference>
<dbReference type="Pfam" id="PF01480">
    <property type="entry name" value="PWI"/>
    <property type="match status" value="1"/>
</dbReference>
<evidence type="ECO:0000313" key="3">
    <source>
        <dbReference type="EMBL" id="CAI5735255.1"/>
    </source>
</evidence>
<feature type="compositionally biased region" description="Basic residues" evidence="1">
    <location>
        <begin position="316"/>
        <end position="325"/>
    </location>
</feature>
<dbReference type="InterPro" id="IPR002483">
    <property type="entry name" value="PWI_dom"/>
</dbReference>
<protein>
    <recommendedName>
        <fullName evidence="2">PWI domain-containing protein</fullName>
    </recommendedName>
</protein>
<feature type="domain" description="PWI" evidence="2">
    <location>
        <begin position="216"/>
        <end position="262"/>
    </location>
</feature>
<keyword evidence="4" id="KW-1185">Reference proteome</keyword>
<dbReference type="Proteomes" id="UP001162031">
    <property type="component" value="Unassembled WGS sequence"/>
</dbReference>
<accession>A0AAV0UHJ6</accession>
<name>A0AAV0UHJ6_HYABA</name>
<feature type="region of interest" description="Disordered" evidence="1">
    <location>
        <begin position="101"/>
        <end position="149"/>
    </location>
</feature>
<evidence type="ECO:0000313" key="4">
    <source>
        <dbReference type="Proteomes" id="UP001162031"/>
    </source>
</evidence>
<feature type="region of interest" description="Disordered" evidence="1">
    <location>
        <begin position="308"/>
        <end position="330"/>
    </location>
</feature>
<dbReference type="Gene3D" id="1.20.1390.10">
    <property type="entry name" value="PWI domain"/>
    <property type="match status" value="1"/>
</dbReference>
<feature type="region of interest" description="Disordered" evidence="1">
    <location>
        <begin position="399"/>
        <end position="458"/>
    </location>
</feature>
<evidence type="ECO:0000256" key="1">
    <source>
        <dbReference type="SAM" id="MobiDB-lite"/>
    </source>
</evidence>
<proteinExistence type="predicted"/>
<comment type="caution">
    <text evidence="3">The sequence shown here is derived from an EMBL/GenBank/DDBJ whole genome shotgun (WGS) entry which is preliminary data.</text>
</comment>